<dbReference type="Proteomes" id="UP000186817">
    <property type="component" value="Unassembled WGS sequence"/>
</dbReference>
<dbReference type="Pfam" id="PF04432">
    <property type="entry name" value="FrhB_FdhB_C"/>
    <property type="match status" value="1"/>
</dbReference>
<dbReference type="Gene3D" id="3.60.10.10">
    <property type="entry name" value="Endonuclease/exonuclease/phosphatase"/>
    <property type="match status" value="1"/>
</dbReference>
<dbReference type="PROSITE" id="PS50878">
    <property type="entry name" value="RT_POL"/>
    <property type="match status" value="1"/>
</dbReference>
<proteinExistence type="predicted"/>
<accession>A0A1Q9CW32</accession>
<dbReference type="SUPFAM" id="SSF56219">
    <property type="entry name" value="DNase I-like"/>
    <property type="match status" value="1"/>
</dbReference>
<dbReference type="Pfam" id="PF00078">
    <property type="entry name" value="RVT_1"/>
    <property type="match status" value="1"/>
</dbReference>
<feature type="transmembrane region" description="Helical" evidence="3">
    <location>
        <begin position="1715"/>
        <end position="1738"/>
    </location>
</feature>
<keyword evidence="1" id="KW-0732">Signal</keyword>
<dbReference type="EMBL" id="LSRX01000878">
    <property type="protein sequence ID" value="OLP87134.1"/>
    <property type="molecule type" value="Genomic_DNA"/>
</dbReference>
<dbReference type="OrthoDB" id="413745at2759"/>
<dbReference type="Pfam" id="PF00149">
    <property type="entry name" value="Metallophos"/>
    <property type="match status" value="1"/>
</dbReference>
<dbReference type="InterPro" id="IPR007525">
    <property type="entry name" value="FrhB_FdhB_C"/>
</dbReference>
<dbReference type="InterPro" id="IPR038765">
    <property type="entry name" value="Papain-like_cys_pep_sf"/>
</dbReference>
<evidence type="ECO:0000256" key="3">
    <source>
        <dbReference type="SAM" id="Phobius"/>
    </source>
</evidence>
<keyword evidence="3" id="KW-0812">Transmembrane</keyword>
<dbReference type="SUPFAM" id="SSF56300">
    <property type="entry name" value="Metallo-dependent phosphatases"/>
    <property type="match status" value="1"/>
</dbReference>
<evidence type="ECO:0000259" key="5">
    <source>
        <dbReference type="PROSITE" id="PS50878"/>
    </source>
</evidence>
<feature type="compositionally biased region" description="Basic and acidic residues" evidence="2">
    <location>
        <begin position="2253"/>
        <end position="2287"/>
    </location>
</feature>
<dbReference type="InterPro" id="IPR004843">
    <property type="entry name" value="Calcineurin-like_PHP"/>
</dbReference>
<feature type="transmembrane region" description="Helical" evidence="3">
    <location>
        <begin position="1750"/>
        <end position="1771"/>
    </location>
</feature>
<feature type="region of interest" description="Disordered" evidence="2">
    <location>
        <begin position="2525"/>
        <end position="2557"/>
    </location>
</feature>
<feature type="transmembrane region" description="Helical" evidence="3">
    <location>
        <begin position="834"/>
        <end position="854"/>
    </location>
</feature>
<gene>
    <name evidence="6" type="primary">PAP22</name>
    <name evidence="6" type="ORF">AK812_SmicGene31674</name>
</gene>
<feature type="region of interest" description="Disordered" evidence="2">
    <location>
        <begin position="2574"/>
        <end position="2621"/>
    </location>
</feature>
<dbReference type="InterPro" id="IPR036691">
    <property type="entry name" value="Endo/exonu/phosph_ase_sf"/>
</dbReference>
<dbReference type="PANTHER" id="PTHR22953:SF153">
    <property type="entry name" value="PURPLE ACID PHOSPHATASE"/>
    <property type="match status" value="1"/>
</dbReference>
<dbReference type="CDD" id="cd22744">
    <property type="entry name" value="OTU"/>
    <property type="match status" value="1"/>
</dbReference>
<feature type="compositionally biased region" description="Polar residues" evidence="2">
    <location>
        <begin position="2305"/>
        <end position="2327"/>
    </location>
</feature>
<feature type="domain" description="OTU" evidence="4">
    <location>
        <begin position="2337"/>
        <end position="2496"/>
    </location>
</feature>
<dbReference type="PROSITE" id="PS50802">
    <property type="entry name" value="OTU"/>
    <property type="match status" value="1"/>
</dbReference>
<organism evidence="6 7">
    <name type="scientific">Symbiodinium microadriaticum</name>
    <name type="common">Dinoflagellate</name>
    <name type="synonym">Zooxanthella microadriatica</name>
    <dbReference type="NCBI Taxonomy" id="2951"/>
    <lineage>
        <taxon>Eukaryota</taxon>
        <taxon>Sar</taxon>
        <taxon>Alveolata</taxon>
        <taxon>Dinophyceae</taxon>
        <taxon>Suessiales</taxon>
        <taxon>Symbiodiniaceae</taxon>
        <taxon>Symbiodinium</taxon>
    </lineage>
</organism>
<feature type="region of interest" description="Disordered" evidence="2">
    <location>
        <begin position="1618"/>
        <end position="1638"/>
    </location>
</feature>
<feature type="region of interest" description="Disordered" evidence="2">
    <location>
        <begin position="2245"/>
        <end position="2338"/>
    </location>
</feature>
<dbReference type="InterPro" id="IPR007516">
    <property type="entry name" value="Co_F420_Hydgase/DH_bsu_N"/>
</dbReference>
<dbReference type="Pfam" id="PF04422">
    <property type="entry name" value="FrhB_FdhB_N"/>
    <property type="match status" value="1"/>
</dbReference>
<keyword evidence="3" id="KW-1133">Transmembrane helix</keyword>
<evidence type="ECO:0000259" key="4">
    <source>
        <dbReference type="PROSITE" id="PS50802"/>
    </source>
</evidence>
<reference evidence="6 7" key="1">
    <citation type="submission" date="2016-02" db="EMBL/GenBank/DDBJ databases">
        <title>Genome analysis of coral dinoflagellate symbionts highlights evolutionary adaptations to a symbiotic lifestyle.</title>
        <authorList>
            <person name="Aranda M."/>
            <person name="Li Y."/>
            <person name="Liew Y.J."/>
            <person name="Baumgarten S."/>
            <person name="Simakov O."/>
            <person name="Wilson M."/>
            <person name="Piel J."/>
            <person name="Ashoor H."/>
            <person name="Bougouffa S."/>
            <person name="Bajic V.B."/>
            <person name="Ryu T."/>
            <person name="Ravasi T."/>
            <person name="Bayer T."/>
            <person name="Micklem G."/>
            <person name="Kim H."/>
            <person name="Bhak J."/>
            <person name="Lajeunesse T.C."/>
            <person name="Voolstra C.R."/>
        </authorList>
    </citation>
    <scope>NUCLEOTIDE SEQUENCE [LARGE SCALE GENOMIC DNA]</scope>
    <source>
        <strain evidence="6 7">CCMP2467</strain>
    </source>
</reference>
<evidence type="ECO:0000256" key="2">
    <source>
        <dbReference type="SAM" id="MobiDB-lite"/>
    </source>
</evidence>
<dbReference type="Gene3D" id="3.90.70.80">
    <property type="match status" value="1"/>
</dbReference>
<dbReference type="PANTHER" id="PTHR22953">
    <property type="entry name" value="ACID PHOSPHATASE RELATED"/>
    <property type="match status" value="1"/>
</dbReference>
<feature type="transmembrane region" description="Helical" evidence="3">
    <location>
        <begin position="1806"/>
        <end position="1828"/>
    </location>
</feature>
<sequence>MAVSWASASGQLAHVQIQRLGLNMEPVPGSERNYRPQTVRYDILCGQRFAANCRLPARYSSPLLLHAHVPVEPAVRYRFRLASNQTAGTTPWRNLKGLPKRGDELKVAVIGDLGQTAFSEATCRDVAKVHRSDGLDLGVLLGDLSYADTNASRWDSFQRMFDTSGCADIPWVVLPGNHEIEPDEITGEPFLPFRSRWRTPQYREATVSAPPQDAWQGWLTYDFPSMSFDFGSSFFSLEVGCVHLLVLNPYTDASPSSPQIAWLQSELKRINRSETEHVAVLTHAPWHHSSVEHRPEREAATRNLLSAAGPLLLPDKTDLVFSGHVHAFERSLPIDGVQHFVVGHGGNREELYDNWLPSSTSAFHAGDHYGWGLLHLRPRRLGPSTFKARRGADGAVMDAVEFWPRDSAPSQPGKEDQGGVPGPAGLLGATAACLVVCCLCAACFYRRARVRARYEEKTALRRETVTIGAEESEAAVVTGDSEAEAIFREAYEAEAERAKLLSKQVEAALAEQLGAPEGIKINVEAPAAPAPGEPGGSTWRFAYEAVKKRTASLEGQLEKARRIAAPAATPPADPTAAAVAEAEANFVAPDVSTQNLESGNAQPNFQQPQQGNAMDPMQQMQKLREVGSLAEDEESVLRLLTLGTIPNQENAFSLDPTATKKELPPLNRAREALSSEDFVANDAIVFERSYIFPGVIPDGRDPAVALESLQTRMAGIQAAGATETELFLQPQKEEGKSLLIMVHKSDLPDGEIESWQWVIWVLSVGATFVSSLSTTLAVVAVGPGLAAGSDVGDLTGAFEKLVPVAAAVLATVAAQETARRTVASNYKVELTPPYLLPTLLSGSIGCLGTLTRRLSTAPNREAEVNMSLAAPIAGLIVSLGFMAAGLAMGPGTAGLQGSEVRSDEPVPMWQKCQNALAASIVLTHSIAMDIEDLAKLAGQFDGSTLVTPKTLQEVVSTGNCMGCGICESIVGSDFIKMEVIPPRQRMRPVFLKEAPPDRVAKAVAACPGAQVGGLPGWRPSSGLEAFVGQAKSIQKGFASDPEIRFKAAAAGGLTSLSIHMIESGQVKFVLHVKACAMYDDIATQGSKLSFSRAEVFEGRGSRYGPVAPLKSLEDALARAEPFALVAKPCDINAARNYALVDKRMDELCKCMMTISCGTYADNECVDRFLGNRNIANEEVEAASPSALSSEKKLRRGLVAVFVRECFDGSSGKTWSNWLPWALLAGALFFAITNVPYMARGMRQYEALFMVTVFQGSNILSNSLSGVIVLEEMDGEPWWKLAGYLLCIGGMIVGLLVLTSGEEDLIKASHSNSHLEPLSSPPVEDVIEDTDSLVDSSESEPPAFMDFVHAVAKDPFEHALCRQISEDASMYGTPGGFDRPRAIALGHDMPETASQKSQSTSSPHSPSEEQDRIYWMVCEVSLDYVDYWFLNGMDSGPLTYQWRCKMCADFIGYQADVVVMDCWPGGSPERKSEITEARKHEWDGWVLIIARTDRGHDVVESAKAAGLLSLAPAESMEVLTTQPHQARRAGSNFIRRTAHAQLSQPLTALDPAAAARVARWALDKSFMDEVLRTGKPAPEAPEAAAELRALLGSEPWAEALLQLPQEHLAYHWDNYKGARKRLERPPNKASDRGQDADSRLRTHRDQFLGRFFGIGKARHTTFPCAGRNLSLHKDTPVNLNYQLLPVLMKFALRPFLGQSSLSTQPDPFADPTALAFPANPLLIGGVCSLIMTALTLLPIGHLDGGVLARSALGGLASPAGLLATALILYGTFGPGDAASLYWAFGVSVLLFQQGAEAPPKEAINKVSAAQQVLAVILVLIGLALAVPGYSGMHYLASFLLQGLYASSSDMADLSQVCITSHTVRRKAPTCQSQIAHKTQNQSRPVTCITSAPTGTNGPEAEVEELQLPLSVRQQARNEWQSDWSAGGADDWQQEAALDAIQSGTPLAGNLVVVRDANQATQISTYYSTHALTECITLLLPGPAPKDAGFSQAFARIGLGKGQISTQAIALRALGDWSKCPWPLPSTQVDTTKVPIVKRCTLRIVAPSEYRHLHLQKGQDNAQQILCDMAAWEPQIPASKLGQKGIFLNILDDPGTRREMHWFPAAEGETRESYFRRALHEASGKPLLYRKGGSNNLGTLLAQDQVNKPIALTLVMTGMPSAWEEEEVFAFLELQKWKNIKVVTRQIRKQRPQWIVSAEPPSLSDARFWVYEDAQTSTSICLAPAPPRRHSFQSEPAWAPKKGWHFQKQAVDAPPKQEREGRTARKQESKSEERERTRSRERARTEVDNRSASVEATQLDADMQSEAEPSSTKPNPPNASKANHDSVPSNPDDAKLAGWVEHDKGGDGDCFYRAFCAAVHSMENPGKQLKDDELKRLAADARAQVVLHVKRHQDKFRPHYALDPNETPEMRSNQPPADTLDKWMHNQSLPSTWACGLTIQAMVEVTGLPAIVWKLKGGIWERYTLAGKFKDGKITAKKGGSPVVLILRNRHFTFLAPNNTAGRVVSLPRPWLLKTQKPHEIIDLTGAGKRSCSKGTNSARSVKTPSLHSLRTTRSRATPSLHTVHSAALDFPPVATESTGSKRCCSSDFGDAGKHSKQKTQVQTPETKVTETSPSHSGPRKAQRVQNCLRVPAKRCSPVSAPIAASQGGRTKWWECDCGFVVYKHPIIKSHHERRKLHLHKVHGVPWADIPPPPKPSHSASSAATQKAFEGRWQILWTKFNANRWPGAHDIVAESIGHPPKHRCKACQRLVKRSDVVSEVCTKHRFRSQVPALKARRKLWGSWSKAARKEAAKQRGEARKAQRVADTRKAKVDSSQAFRALSTAGTSIDKPVMQIGLPLVKSSNHNTGNWWKCKYCEFAIPASSPSHGRSSIKSRHLWNMHGLRNEPLPRGGLETLPARIANAQETYQRRWSLIWQAYAAASWVGAHQVCPAYKGNCKPTSSAKRKLTRCGLRAVRIGEASLPGPMPLRVWSHNVSSWHRHGLDLLEQASDANVQVLILQECNITAASLPSVSHTVQRQGWQMACVPKPGSRKGGVAVLVQRPLAVQVLQQSSSNQGQLLVTQLHGLQRSLRVLAAYRPPDADLSVLYQASEASCLLEGRPWVLGVDGNVNMHRGLWPESLQSDGAVLQAVARHNAGTVPIDGLWSSPCLSTIGASAELQAGGGDHSIAEAVFDTWCPQTMAEWRHAKTPKEAPSVDSFSPVPWTAVASCSARWQTALGSVDTAWLSWTSDIERWLRASQALANDKAERALGSAPCLRSGSHRVAGRQSVAERSLRRHIRRLKEAQLHCRRGRAPPQNLLRSLAQPRLPQPESLAIAEGRFGSALSLASDRLHVLLSLQHDAAVRKWRSDMQDTSKACKWLRRDEATPQVLELQDGTVVTQPAAAVEHLRQHWKSVFGQQGQTSADLHSFWSKYEGYLRAPRIPFPAHLQPIRSSNLRQAIQKMIHSVGGLDGISPRMLGLLPDAALDRLGEFLQVCEAHGAFPEAMCHWKVAFLPKARKTCFPRAGDTRPIAVGSAIYRLWSRLRLQELAAPLASCLEHNQAGGVKGHDAETLLCALDIEFDAAEYPFAVALDFQKAFDSLDSTISISVFQRLGLPAPVLNLLRFQWQKHRRWPCFAGAVSPQCLSDCLGLPQGDPFSPCALAVVLTLPMRHVQSITNASSLVYLDDRTLVARSLDDLLRAEQTWQELETCTRLRTHPDKTQWLARSYAALTEFQDAGIEARISAEVLGASVGINPRPPSETEHKRAAKAERVARRLALLPLSLKKKAALATMTFSAISAWGVLFGGRVPTQKESNSYRNAFRVAVKGCAQKFDRSSRDLQQLVLLGHHSDLAFLACQRLLKAMGRWTALLVAQGRNPLLFNVKDSALARGMNACLAAWSWTPKRRSWAEWGFGNRSWNLRSTQALQNRAAHQLREDWRLSRLREWLGHPTRIDSRLARASRVDGHALSTMIGGLSTDARWCPAGQFAGHASRMCAQASLHESGLFAGLAFR</sequence>
<name>A0A1Q9CW32_SYMMI</name>
<evidence type="ECO:0000313" key="7">
    <source>
        <dbReference type="Proteomes" id="UP000186817"/>
    </source>
</evidence>
<feature type="domain" description="Reverse transcriptase" evidence="5">
    <location>
        <begin position="3474"/>
        <end position="3731"/>
    </location>
</feature>
<evidence type="ECO:0000313" key="6">
    <source>
        <dbReference type="EMBL" id="OLP87134.1"/>
    </source>
</evidence>
<dbReference type="SUPFAM" id="SSF54001">
    <property type="entry name" value="Cysteine proteinases"/>
    <property type="match status" value="1"/>
</dbReference>
<keyword evidence="3" id="KW-0472">Membrane</keyword>
<dbReference type="InterPro" id="IPR039331">
    <property type="entry name" value="PAPs-like"/>
</dbReference>
<feature type="transmembrane region" description="Helical" evidence="3">
    <location>
        <begin position="866"/>
        <end position="888"/>
    </location>
</feature>
<evidence type="ECO:0000256" key="1">
    <source>
        <dbReference type="ARBA" id="ARBA00022729"/>
    </source>
</evidence>
<feature type="transmembrane region" description="Helical" evidence="3">
    <location>
        <begin position="757"/>
        <end position="781"/>
    </location>
</feature>
<dbReference type="GO" id="GO:0003993">
    <property type="term" value="F:acid phosphatase activity"/>
    <property type="evidence" value="ECO:0007669"/>
    <property type="project" value="InterPro"/>
</dbReference>
<feature type="transmembrane region" description="Helical" evidence="3">
    <location>
        <begin position="424"/>
        <end position="445"/>
    </location>
</feature>
<dbReference type="InterPro" id="IPR000477">
    <property type="entry name" value="RT_dom"/>
</dbReference>
<keyword evidence="7" id="KW-1185">Reference proteome</keyword>
<feature type="compositionally biased region" description="Polar residues" evidence="2">
    <location>
        <begin position="2531"/>
        <end position="2557"/>
    </location>
</feature>
<feature type="compositionally biased region" description="Polar residues" evidence="2">
    <location>
        <begin position="2597"/>
        <end position="2614"/>
    </location>
</feature>
<dbReference type="Gene3D" id="3.60.21.10">
    <property type="match status" value="1"/>
</dbReference>
<feature type="transmembrane region" description="Helical" evidence="3">
    <location>
        <begin position="1280"/>
        <end position="1298"/>
    </location>
</feature>
<feature type="compositionally biased region" description="Basic and acidic residues" evidence="2">
    <location>
        <begin position="1622"/>
        <end position="1638"/>
    </location>
</feature>
<dbReference type="InterPro" id="IPR003323">
    <property type="entry name" value="OTU_dom"/>
</dbReference>
<protein>
    <submittedName>
        <fullName evidence="6">Purple acid phosphatase 22</fullName>
    </submittedName>
</protein>
<dbReference type="InterPro" id="IPR029052">
    <property type="entry name" value="Metallo-depent_PP-like"/>
</dbReference>
<comment type="caution">
    <text evidence="6">The sequence shown here is derived from an EMBL/GenBank/DDBJ whole genome shotgun (WGS) entry which is preliminary data.</text>
</comment>
<feature type="transmembrane region" description="Helical" evidence="3">
    <location>
        <begin position="1217"/>
        <end position="1234"/>
    </location>
</feature>
<feature type="transmembrane region" description="Helical" evidence="3">
    <location>
        <begin position="1246"/>
        <end position="1268"/>
    </location>
</feature>